<keyword evidence="2" id="KW-1185">Reference proteome</keyword>
<dbReference type="EMBL" id="JAHWGI010001412">
    <property type="protein sequence ID" value="KAK3930619.1"/>
    <property type="molecule type" value="Genomic_DNA"/>
</dbReference>
<reference evidence="1" key="1">
    <citation type="submission" date="2021-07" db="EMBL/GenBank/DDBJ databases">
        <authorList>
            <person name="Catto M.A."/>
            <person name="Jacobson A."/>
            <person name="Kennedy G."/>
            <person name="Labadie P."/>
            <person name="Hunt B.G."/>
            <person name="Srinivasan R."/>
        </authorList>
    </citation>
    <scope>NUCLEOTIDE SEQUENCE</scope>
    <source>
        <strain evidence="1">PL_HMW_Pooled</strain>
        <tissue evidence="1">Head</tissue>
    </source>
</reference>
<dbReference type="AlphaFoldDB" id="A0AAE1LTU3"/>
<reference evidence="1" key="2">
    <citation type="journal article" date="2023" name="BMC Genomics">
        <title>Pest status, molecular evolution, and epigenetic factors derived from the genome assembly of Frankliniella fusca, a thysanopteran phytovirus vector.</title>
        <authorList>
            <person name="Catto M.A."/>
            <person name="Labadie P.E."/>
            <person name="Jacobson A.L."/>
            <person name="Kennedy G.G."/>
            <person name="Srinivasan R."/>
            <person name="Hunt B.G."/>
        </authorList>
    </citation>
    <scope>NUCLEOTIDE SEQUENCE</scope>
    <source>
        <strain evidence="1">PL_HMW_Pooled</strain>
    </source>
</reference>
<evidence type="ECO:0000313" key="1">
    <source>
        <dbReference type="EMBL" id="KAK3930619.1"/>
    </source>
</evidence>
<dbReference type="Proteomes" id="UP001219518">
    <property type="component" value="Unassembled WGS sequence"/>
</dbReference>
<name>A0AAE1LTU3_9NEOP</name>
<feature type="non-terminal residue" evidence="1">
    <location>
        <position position="91"/>
    </location>
</feature>
<organism evidence="1 2">
    <name type="scientific">Frankliniella fusca</name>
    <dbReference type="NCBI Taxonomy" id="407009"/>
    <lineage>
        <taxon>Eukaryota</taxon>
        <taxon>Metazoa</taxon>
        <taxon>Ecdysozoa</taxon>
        <taxon>Arthropoda</taxon>
        <taxon>Hexapoda</taxon>
        <taxon>Insecta</taxon>
        <taxon>Pterygota</taxon>
        <taxon>Neoptera</taxon>
        <taxon>Paraneoptera</taxon>
        <taxon>Thysanoptera</taxon>
        <taxon>Terebrantia</taxon>
        <taxon>Thripoidea</taxon>
        <taxon>Thripidae</taxon>
        <taxon>Frankliniella</taxon>
    </lineage>
</organism>
<keyword evidence="1" id="KW-0675">Receptor</keyword>
<proteinExistence type="predicted"/>
<comment type="caution">
    <text evidence="1">The sequence shown here is derived from an EMBL/GenBank/DDBJ whole genome shotgun (WGS) entry which is preliminary data.</text>
</comment>
<gene>
    <name evidence="1" type="ORF">KUF71_023975</name>
</gene>
<protein>
    <submittedName>
        <fullName evidence="1">Cadherin EGF LAG seven-pass G-type receptor 3</fullName>
    </submittedName>
</protein>
<accession>A0AAE1LTU3</accession>
<sequence>QLKNDNINICEVLISVMLKGMLSYGPLSARAALCSAAPLCSERLARFVCDVCSAGLSRPATNLKRHHKFLFKKNRNILVGIVKGILTVLIT</sequence>
<evidence type="ECO:0000313" key="2">
    <source>
        <dbReference type="Proteomes" id="UP001219518"/>
    </source>
</evidence>